<evidence type="ECO:0000256" key="1">
    <source>
        <dbReference type="RuleBase" id="RU364032"/>
    </source>
</evidence>
<feature type="domain" description="Nrap protein" evidence="2">
    <location>
        <begin position="1"/>
        <end position="84"/>
    </location>
</feature>
<evidence type="ECO:0000259" key="2">
    <source>
        <dbReference type="Pfam" id="PF17406"/>
    </source>
</evidence>
<dbReference type="GO" id="GO:0034456">
    <property type="term" value="C:UTP-C complex"/>
    <property type="evidence" value="ECO:0007669"/>
    <property type="project" value="TreeGrafter"/>
</dbReference>
<reference evidence="4" key="1">
    <citation type="submission" date="2014-09" db="EMBL/GenBank/DDBJ databases">
        <authorList>
            <person name="Magalhaes I.L.F."/>
            <person name="Oliveira U."/>
            <person name="Santos F.R."/>
            <person name="Vidigal T.H.D.A."/>
            <person name="Brescovit A.D."/>
            <person name="Santos A.J."/>
        </authorList>
    </citation>
    <scope>NUCLEOTIDE SEQUENCE</scope>
    <source>
        <tissue evidence="4">Shoot tissue taken approximately 20 cm above the soil surface</tissue>
    </source>
</reference>
<dbReference type="Pfam" id="PF17407">
    <property type="entry name" value="Nrap_D6"/>
    <property type="match status" value="1"/>
</dbReference>
<dbReference type="GO" id="GO:0006409">
    <property type="term" value="P:tRNA export from nucleus"/>
    <property type="evidence" value="ECO:0007669"/>
    <property type="project" value="TreeGrafter"/>
</dbReference>
<comment type="subcellular location">
    <subcellularLocation>
        <location evidence="1">Nucleus</location>
        <location evidence="1">Nucleolus</location>
    </subcellularLocation>
</comment>
<evidence type="ECO:0000313" key="4">
    <source>
        <dbReference type="EMBL" id="JAD19743.1"/>
    </source>
</evidence>
<dbReference type="Pfam" id="PF17406">
    <property type="entry name" value="Nrap_D5"/>
    <property type="match status" value="1"/>
</dbReference>
<evidence type="ECO:0000259" key="3">
    <source>
        <dbReference type="Pfam" id="PF17407"/>
    </source>
</evidence>
<dbReference type="GO" id="GO:0006364">
    <property type="term" value="P:rRNA processing"/>
    <property type="evidence" value="ECO:0007669"/>
    <property type="project" value="TreeGrafter"/>
</dbReference>
<dbReference type="GO" id="GO:0032040">
    <property type="term" value="C:small-subunit processome"/>
    <property type="evidence" value="ECO:0007669"/>
    <property type="project" value="TreeGrafter"/>
</dbReference>
<comment type="similarity">
    <text evidence="1">Belongs to the NRAP family.</text>
</comment>
<dbReference type="InterPro" id="IPR035370">
    <property type="entry name" value="Nrap_D5"/>
</dbReference>
<protein>
    <recommendedName>
        <fullName evidence="5">Nrap protein domain-containing protein</fullName>
    </recommendedName>
</protein>
<dbReference type="EMBL" id="GBRH01278152">
    <property type="protein sequence ID" value="JAD19743.1"/>
    <property type="molecule type" value="Transcribed_RNA"/>
</dbReference>
<organism evidence="4">
    <name type="scientific">Arundo donax</name>
    <name type="common">Giant reed</name>
    <name type="synonym">Donax arundinaceus</name>
    <dbReference type="NCBI Taxonomy" id="35708"/>
    <lineage>
        <taxon>Eukaryota</taxon>
        <taxon>Viridiplantae</taxon>
        <taxon>Streptophyta</taxon>
        <taxon>Embryophyta</taxon>
        <taxon>Tracheophyta</taxon>
        <taxon>Spermatophyta</taxon>
        <taxon>Magnoliopsida</taxon>
        <taxon>Liliopsida</taxon>
        <taxon>Poales</taxon>
        <taxon>Poaceae</taxon>
        <taxon>PACMAD clade</taxon>
        <taxon>Arundinoideae</taxon>
        <taxon>Arundineae</taxon>
        <taxon>Arundo</taxon>
    </lineage>
</organism>
<sequence length="243" mass="27657">MLIDINNDFNLKDEKEINENFMLSRKSYEQNPHDIELAMFLTTSYDKASEAWTKRSPSKSVLKRVASYAKSSAELLTNLILHGQSGQYTWECLFRTPMSNYDAVVLLHQEKLCRPHHVLFPAETPNGKLVIWGKPSKDFHPYMPLNKGAVKSLHDARDKLLVNFDPTRCFLQDLKCTFPKNFKLWYGSIGGDAVGLTWENPKKRSREEADETMPEPASVLNVVGDVGKGLVRGVYLLKAPKLQ</sequence>
<keyword evidence="1" id="KW-0694">RNA-binding</keyword>
<proteinExistence type="inferred from homology"/>
<reference evidence="4" key="2">
    <citation type="journal article" date="2015" name="Data Brief">
        <title>Shoot transcriptome of the giant reed, Arundo donax.</title>
        <authorList>
            <person name="Barrero R.A."/>
            <person name="Guerrero F.D."/>
            <person name="Moolhuijzen P."/>
            <person name="Goolsby J.A."/>
            <person name="Tidwell J."/>
            <person name="Bellgard S.E."/>
            <person name="Bellgard M.I."/>
        </authorList>
    </citation>
    <scope>NUCLEOTIDE SEQUENCE</scope>
    <source>
        <tissue evidence="4">Shoot tissue taken approximately 20 cm above the soil surface</tissue>
    </source>
</reference>
<dbReference type="PANTHER" id="PTHR17972">
    <property type="entry name" value="NUCLEOLAR RNA-ASSOCIATED PROTEIN"/>
    <property type="match status" value="1"/>
</dbReference>
<feature type="domain" description="Nrap protein" evidence="3">
    <location>
        <begin position="99"/>
        <end position="233"/>
    </location>
</feature>
<accession>A0A0A8Y4V6</accession>
<dbReference type="AlphaFoldDB" id="A0A0A8Y4V6"/>
<dbReference type="InterPro" id="IPR035371">
    <property type="entry name" value="Nrap_D6"/>
</dbReference>
<evidence type="ECO:0008006" key="5">
    <source>
        <dbReference type="Google" id="ProtNLM"/>
    </source>
</evidence>
<name>A0A0A8Y4V6_ARUDO</name>
<dbReference type="InterPro" id="IPR005554">
    <property type="entry name" value="NOL6/Upt22"/>
</dbReference>
<keyword evidence="1" id="KW-0539">Nucleus</keyword>
<dbReference type="PANTHER" id="PTHR17972:SF0">
    <property type="entry name" value="NUCLEOLAR PROTEIN 6"/>
    <property type="match status" value="1"/>
</dbReference>
<dbReference type="GO" id="GO:0032545">
    <property type="term" value="C:CURI complex"/>
    <property type="evidence" value="ECO:0007669"/>
    <property type="project" value="TreeGrafter"/>
</dbReference>
<dbReference type="GO" id="GO:0003723">
    <property type="term" value="F:RNA binding"/>
    <property type="evidence" value="ECO:0007669"/>
    <property type="project" value="UniProtKB-KW"/>
</dbReference>